<feature type="compositionally biased region" description="Pro residues" evidence="3">
    <location>
        <begin position="415"/>
        <end position="425"/>
    </location>
</feature>
<dbReference type="GO" id="GO:0008270">
    <property type="term" value="F:zinc ion binding"/>
    <property type="evidence" value="ECO:0007669"/>
    <property type="project" value="InterPro"/>
</dbReference>
<name>A0A4Q4TZG8_9PEZI</name>
<gene>
    <name evidence="5" type="ORF">DL764_000258</name>
</gene>
<feature type="compositionally biased region" description="Pro residues" evidence="3">
    <location>
        <begin position="671"/>
        <end position="683"/>
    </location>
</feature>
<feature type="domain" description="Zn(2)-C6 fungal-type" evidence="4">
    <location>
        <begin position="532"/>
        <end position="561"/>
    </location>
</feature>
<reference evidence="5 6" key="1">
    <citation type="submission" date="2018-06" db="EMBL/GenBank/DDBJ databases">
        <title>Complete Genomes of Monosporascus.</title>
        <authorList>
            <person name="Robinson A.J."/>
            <person name="Natvig D.O."/>
        </authorList>
    </citation>
    <scope>NUCLEOTIDE SEQUENCE [LARGE SCALE GENOMIC DNA]</scope>
    <source>
        <strain evidence="5 6">CBS 110550</strain>
    </source>
</reference>
<feature type="region of interest" description="Disordered" evidence="3">
    <location>
        <begin position="662"/>
        <end position="750"/>
    </location>
</feature>
<feature type="region of interest" description="Disordered" evidence="3">
    <location>
        <begin position="371"/>
        <end position="443"/>
    </location>
</feature>
<dbReference type="PROSITE" id="PS50048">
    <property type="entry name" value="ZN2_CY6_FUNGAL_2"/>
    <property type="match status" value="1"/>
</dbReference>
<dbReference type="InterPro" id="IPR001138">
    <property type="entry name" value="Zn2Cys6_DnaBD"/>
</dbReference>
<dbReference type="STRING" id="155417.A0A4Q4TZG8"/>
<proteinExistence type="predicted"/>
<evidence type="ECO:0000256" key="3">
    <source>
        <dbReference type="SAM" id="MobiDB-lite"/>
    </source>
</evidence>
<comment type="caution">
    <text evidence="5">The sequence shown here is derived from an EMBL/GenBank/DDBJ whole genome shotgun (WGS) entry which is preliminary data.</text>
</comment>
<dbReference type="PANTHER" id="PTHR13037">
    <property type="entry name" value="FORMIN"/>
    <property type="match status" value="1"/>
</dbReference>
<keyword evidence="2" id="KW-0539">Nucleus</keyword>
<evidence type="ECO:0000313" key="5">
    <source>
        <dbReference type="EMBL" id="RYP11100.1"/>
    </source>
</evidence>
<organism evidence="5 6">
    <name type="scientific">Monosporascus ibericus</name>
    <dbReference type="NCBI Taxonomy" id="155417"/>
    <lineage>
        <taxon>Eukaryota</taxon>
        <taxon>Fungi</taxon>
        <taxon>Dikarya</taxon>
        <taxon>Ascomycota</taxon>
        <taxon>Pezizomycotina</taxon>
        <taxon>Sordariomycetes</taxon>
        <taxon>Xylariomycetidae</taxon>
        <taxon>Xylariales</taxon>
        <taxon>Xylariales incertae sedis</taxon>
        <taxon>Monosporascus</taxon>
    </lineage>
</organism>
<feature type="compositionally biased region" description="Low complexity" evidence="3">
    <location>
        <begin position="428"/>
        <end position="443"/>
    </location>
</feature>
<feature type="region of interest" description="Disordered" evidence="3">
    <location>
        <begin position="460"/>
        <end position="480"/>
    </location>
</feature>
<feature type="region of interest" description="Disordered" evidence="3">
    <location>
        <begin position="219"/>
        <end position="243"/>
    </location>
</feature>
<protein>
    <recommendedName>
        <fullName evidence="4">Zn(2)-C6 fungal-type domain-containing protein</fullName>
    </recommendedName>
</protein>
<dbReference type="PROSITE" id="PS00463">
    <property type="entry name" value="ZN2_CY6_FUNGAL_1"/>
    <property type="match status" value="1"/>
</dbReference>
<evidence type="ECO:0000313" key="6">
    <source>
        <dbReference type="Proteomes" id="UP000293360"/>
    </source>
</evidence>
<evidence type="ECO:0000256" key="1">
    <source>
        <dbReference type="ARBA" id="ARBA00022581"/>
    </source>
</evidence>
<dbReference type="GO" id="GO:0000981">
    <property type="term" value="F:DNA-binding transcription factor activity, RNA polymerase II-specific"/>
    <property type="evidence" value="ECO:0007669"/>
    <property type="project" value="InterPro"/>
</dbReference>
<keyword evidence="6" id="KW-1185">Reference proteome</keyword>
<feature type="compositionally biased region" description="Pro residues" evidence="3">
    <location>
        <begin position="689"/>
        <end position="701"/>
    </location>
</feature>
<evidence type="ECO:0000256" key="2">
    <source>
        <dbReference type="ARBA" id="ARBA00023242"/>
    </source>
</evidence>
<dbReference type="InterPro" id="IPR036864">
    <property type="entry name" value="Zn2-C6_fun-type_DNA-bd_sf"/>
</dbReference>
<feature type="compositionally biased region" description="Basic and acidic residues" evidence="3">
    <location>
        <begin position="392"/>
        <end position="406"/>
    </location>
</feature>
<dbReference type="AlphaFoldDB" id="A0A4Q4TZG8"/>
<dbReference type="PANTHER" id="PTHR13037:SF24">
    <property type="entry name" value="POLYCOMB PROTEIN PCL-RELATED"/>
    <property type="match status" value="1"/>
</dbReference>
<evidence type="ECO:0000259" key="4">
    <source>
        <dbReference type="PROSITE" id="PS50048"/>
    </source>
</evidence>
<dbReference type="SUPFAM" id="SSF57701">
    <property type="entry name" value="Zn2/Cys6 DNA-binding domain"/>
    <property type="match status" value="1"/>
</dbReference>
<dbReference type="OrthoDB" id="5232836at2759"/>
<dbReference type="Proteomes" id="UP000293360">
    <property type="component" value="Unassembled WGS sequence"/>
</dbReference>
<keyword evidence="1" id="KW-0945">Host-virus interaction</keyword>
<sequence>MSAIPGNSALRNPDGSLMEQYIPQTPFYSPQATHEYFFGESAPAERRQVDLPAWIRDFWRERAFANGWCENCLIAGTGCVFTLNNNQCDVCIQHSLRCKKAKDPREMTPQPEVPNQAYLAADEYGMLIDPVLLAADARMFGGAASSAQTGASSSAAAGPSSSGNIFANQQQSQIGNAALGYRDVALSNSYNGSRIPAAGAPDQCQRCVDNNWACYVDKPPEEGDDGEATPPGKGKGKATATKKNRDGCNLCGETEHDSCDADADRNRGCTTCRIHDQRCRWGQRYLVNRPDGLLPPLCCDQCVNRELKNCSWRMAGNDYHSPCYQCQEENTMCTHNGVVPDQLARKGHTHLMVTQHLPQRRPPHMAERTAAPTLNWQGQPRRRSASPVARDINSDYRDRDEPERGGWRSRSLEPVAPPPPAPVYPGTPLNMANNNNAPPPVNNDLPLIDPNDFGPRPGPVTHIDPRRRTGQKRPCDVNHGGEDREGAHGCTLCVRWGVVCSLMVGGDPNGIGHEPIQPHPNRSLVGASIGTGCVACTANRRRCDRKTPCDSCVQSGDQCRKGKSHGGFRRGVSGDSLPAYYSSVIASYGQGGTLSQFVENRGPNGAAPDAPYEQPADLHLQYLEQVLRTRPEMLVDLGVRPEFRNPQPALQLLNAPPAQLQNVINNLGSPPQQPQAPQPPQAPQQPQDPQGPGPFSTPSPGRPALELGTPIFSTPGGEEALPVNPRAGFNGNAPGPAQTGSAEPAAPEQPLSPYQALVNQLTQAQEYAEFWDNYPARAELAGYREALRLARDLSHAAAGFPFDEIYQQLRNDIAQGVPSHQSTGVDVIRRFLAQGRANAENHPPNNLKQLAIRSPPHINHDALKVLSPGARPIRLTAAFPPVSRPFSPGPMAPVFDFGNSMRVAENNVFDNFNVYPAGHPERIDMGRVRRLPQHPNPLPEPCLADIAFVRQGPLEELPGMSQGCDEWRDGAKCGRFTLDRCASKWHNGAVPICDDCNNDSKDRLWNGWAVGDATQSMRAYLCHTCLPKAAQPQTYDRTGFRVWGFEPGAGGIDPTVQSRRGTDLNPLDNANNGNIEGENVATVTLGGFCGPPLPITGCSCGKKLFGTRICTPHRTQHVIDMRAEADRIREYVKDFHGKMVCPLCRVNAGVDAYGFEGEEGGYGQRLAWACLACHGFVLAGQGDNGPIDGAWQQFGVRAARPPYDDIDGDQLSAIGLDDEDVAMIG</sequence>
<dbReference type="EMBL" id="QJNU01000007">
    <property type="protein sequence ID" value="RYP11100.1"/>
    <property type="molecule type" value="Genomic_DNA"/>
</dbReference>
<accession>A0A4Q4TZG8</accession>
<dbReference type="Pfam" id="PF00172">
    <property type="entry name" value="Zn_clus"/>
    <property type="match status" value="1"/>
</dbReference>
<feature type="compositionally biased region" description="Basic and acidic residues" evidence="3">
    <location>
        <begin position="463"/>
        <end position="480"/>
    </location>
</feature>